<dbReference type="HOGENOM" id="CLU_143556_0_0_4"/>
<proteinExistence type="predicted"/>
<dbReference type="AlphaFoldDB" id="K1KKG8"/>
<keyword evidence="3" id="KW-1185">Reference proteome</keyword>
<dbReference type="PATRIC" id="fig|742823.3.peg.190"/>
<evidence type="ECO:0000313" key="2">
    <source>
        <dbReference type="EMBL" id="EKB32179.1"/>
    </source>
</evidence>
<evidence type="ECO:0000259" key="1">
    <source>
        <dbReference type="Pfam" id="PF14301"/>
    </source>
</evidence>
<name>K1KKG8_9BURK</name>
<dbReference type="RefSeq" id="WP_005433254.1">
    <property type="nucleotide sequence ID" value="NZ_JH815513.1"/>
</dbReference>
<feature type="domain" description="DUF4376" evidence="1">
    <location>
        <begin position="59"/>
        <end position="134"/>
    </location>
</feature>
<organism evidence="2 3">
    <name type="scientific">Sutterella wadsworthensis 2_1_59BFAA</name>
    <dbReference type="NCBI Taxonomy" id="742823"/>
    <lineage>
        <taxon>Bacteria</taxon>
        <taxon>Pseudomonadati</taxon>
        <taxon>Pseudomonadota</taxon>
        <taxon>Betaproteobacteria</taxon>
        <taxon>Burkholderiales</taxon>
        <taxon>Sutterellaceae</taxon>
        <taxon>Sutterella</taxon>
    </lineage>
</organism>
<evidence type="ECO:0000313" key="3">
    <source>
        <dbReference type="Proteomes" id="UP000005835"/>
    </source>
</evidence>
<gene>
    <name evidence="2" type="ORF">HMPREF9465_00194</name>
</gene>
<comment type="caution">
    <text evidence="2">The sequence shown here is derived from an EMBL/GenBank/DDBJ whole genome shotgun (WGS) entry which is preliminary data.</text>
</comment>
<dbReference type="EMBL" id="ADMG01000007">
    <property type="protein sequence ID" value="EKB32179.1"/>
    <property type="molecule type" value="Genomic_DNA"/>
</dbReference>
<dbReference type="InterPro" id="IPR025484">
    <property type="entry name" value="DUF4376"/>
</dbReference>
<sequence length="147" mass="16491">MGFEIGQIFDGEYPPECAVWCNRHGDRWIKEIEPLEGVRRFQIVKSPEPTPEEIAAQELEQAKIERAAAVAAIKVEVDGMIFDGDEESQQRLTRAIQVAEITGMESTQWVLADNTVATITVEQAKQALAKAMLAMGELWTKPYELRS</sequence>
<dbReference type="eggNOG" id="ENOG5033B2P">
    <property type="taxonomic scope" value="Bacteria"/>
</dbReference>
<dbReference type="Pfam" id="PF14301">
    <property type="entry name" value="DUF4376"/>
    <property type="match status" value="1"/>
</dbReference>
<reference evidence="2 3" key="1">
    <citation type="submission" date="2012-05" db="EMBL/GenBank/DDBJ databases">
        <title>The Genome Sequence of Sutterella wadsworthensis 2_1_59BFAA.</title>
        <authorList>
            <consortium name="The Broad Institute Genome Sequencing Platform"/>
            <person name="Earl A."/>
            <person name="Ward D."/>
            <person name="Feldgarden M."/>
            <person name="Gevers D."/>
            <person name="Daigneault M."/>
            <person name="Strauss J."/>
            <person name="Allen-Vercoe E."/>
            <person name="Walker B."/>
            <person name="Young S.K."/>
            <person name="Zeng Q."/>
            <person name="Gargeya S."/>
            <person name="Fitzgerald M."/>
            <person name="Haas B."/>
            <person name="Abouelleil A."/>
            <person name="Alvarado L."/>
            <person name="Arachchi H.M."/>
            <person name="Berlin A.M."/>
            <person name="Chapman S.B."/>
            <person name="Goldberg J."/>
            <person name="Griggs A."/>
            <person name="Gujja S."/>
            <person name="Hansen M."/>
            <person name="Howarth C."/>
            <person name="Imamovic A."/>
            <person name="Larimer J."/>
            <person name="McCowen C."/>
            <person name="Montmayeur A."/>
            <person name="Murphy C."/>
            <person name="Neiman D."/>
            <person name="Pearson M."/>
            <person name="Priest M."/>
            <person name="Roberts A."/>
            <person name="Saif S."/>
            <person name="Shea T."/>
            <person name="Sisk P."/>
            <person name="Sykes S."/>
            <person name="Wortman J."/>
            <person name="Nusbaum C."/>
            <person name="Birren B."/>
        </authorList>
    </citation>
    <scope>NUCLEOTIDE SEQUENCE [LARGE SCALE GENOMIC DNA]</scope>
    <source>
        <strain evidence="2 3">2_1_59BFAA</strain>
    </source>
</reference>
<protein>
    <recommendedName>
        <fullName evidence="1">DUF4376 domain-containing protein</fullName>
    </recommendedName>
</protein>
<dbReference type="Proteomes" id="UP000005835">
    <property type="component" value="Unassembled WGS sequence"/>
</dbReference>
<accession>K1KKG8</accession>